<dbReference type="EMBL" id="KF901166">
    <property type="protein sequence ID" value="AIF20486.1"/>
    <property type="molecule type" value="Genomic_DNA"/>
</dbReference>
<name>A0A075HW15_9ARCH</name>
<reference evidence="1" key="1">
    <citation type="journal article" date="2014" name="Genome Biol. Evol.">
        <title>Pangenome evidence for extensive interdomain horizontal transfer affecting lineage core and shell genes in uncultured planktonic thaumarchaeota and euryarchaeota.</title>
        <authorList>
            <person name="Deschamps P."/>
            <person name="Zivanovic Y."/>
            <person name="Moreira D."/>
            <person name="Rodriguez-Valera F."/>
            <person name="Lopez-Garcia P."/>
        </authorList>
    </citation>
    <scope>NUCLEOTIDE SEQUENCE</scope>
</reference>
<proteinExistence type="predicted"/>
<organism evidence="1">
    <name type="scientific">uncultured marine thaumarchaeote KM3_90_C11</name>
    <dbReference type="NCBI Taxonomy" id="1456342"/>
    <lineage>
        <taxon>Archaea</taxon>
        <taxon>Nitrososphaerota</taxon>
        <taxon>environmental samples</taxon>
    </lineage>
</organism>
<evidence type="ECO:0000313" key="1">
    <source>
        <dbReference type="EMBL" id="AIF20486.1"/>
    </source>
</evidence>
<protein>
    <submittedName>
        <fullName evidence="1">Uncharacterized protein</fullName>
    </submittedName>
</protein>
<dbReference type="AlphaFoldDB" id="A0A075HW15"/>
<accession>A0A075HW15</accession>
<sequence>MKKLLFHVEVIIGDRYESTDSLNENEIHDWLLNIQKQDILKVETENEYWEDIPQNLFEMLEAKIKDKKYEYTMAKGHLWLEIEISIEAEPEGKS</sequence>